<feature type="transmembrane region" description="Helical" evidence="1">
    <location>
        <begin position="370"/>
        <end position="390"/>
    </location>
</feature>
<accession>A0A8K0WTG6</accession>
<organism evidence="2 3">
    <name type="scientific">Stachybotrys elegans</name>
    <dbReference type="NCBI Taxonomy" id="80388"/>
    <lineage>
        <taxon>Eukaryota</taxon>
        <taxon>Fungi</taxon>
        <taxon>Dikarya</taxon>
        <taxon>Ascomycota</taxon>
        <taxon>Pezizomycotina</taxon>
        <taxon>Sordariomycetes</taxon>
        <taxon>Hypocreomycetidae</taxon>
        <taxon>Hypocreales</taxon>
        <taxon>Stachybotryaceae</taxon>
        <taxon>Stachybotrys</taxon>
    </lineage>
</organism>
<sequence length="494" mass="54801">MSLATTKSRVGSIPQPKSALRLFLQLESVPPVLRPLVRAYLLGYVSSVAPRLLALAVKHILRRRREKPAANHDAPSFAASAAHILRVALEINRFPAFCAALAGGTALLQAPVRKLVDEFAANLSKLSRLRLARWTASFVAAWLSLRLLQGKKRSNAAPEAGSPTGSSEEMPAMASDRTLDLTLFAATRAVDVVVGELWSKHRARREAARTWSRGERLVSHLIDPLVFSASCSFIMWAWFYTPNTLPKTYAKWITSAAQVDHRLIEALQRCLKGELQYGQDTGQAALLEPMCAEYEWPLEWADPAKTIPIPCEMVHMGCGPSCEYHALSRFVRSWKWSMMTYLPISLALLVRNPSRRGLVKAIKSASRSSVFLGMFITLFYYGVCLARTRIGPHVLGKDVASRQRIDSGICVATGCFLCGWSVLFETMSRRTDMALFVAPRGLGTIVPRQYPIEKQWRETLVFSVSAAVVFAGVLENPKSVRGFLGRLLGMVMRQ</sequence>
<reference evidence="2" key="1">
    <citation type="journal article" date="2021" name="Nat. Commun.">
        <title>Genetic determinants of endophytism in the Arabidopsis root mycobiome.</title>
        <authorList>
            <person name="Mesny F."/>
            <person name="Miyauchi S."/>
            <person name="Thiergart T."/>
            <person name="Pickel B."/>
            <person name="Atanasova L."/>
            <person name="Karlsson M."/>
            <person name="Huettel B."/>
            <person name="Barry K.W."/>
            <person name="Haridas S."/>
            <person name="Chen C."/>
            <person name="Bauer D."/>
            <person name="Andreopoulos W."/>
            <person name="Pangilinan J."/>
            <person name="LaButti K."/>
            <person name="Riley R."/>
            <person name="Lipzen A."/>
            <person name="Clum A."/>
            <person name="Drula E."/>
            <person name="Henrissat B."/>
            <person name="Kohler A."/>
            <person name="Grigoriev I.V."/>
            <person name="Martin F.M."/>
            <person name="Hacquard S."/>
        </authorList>
    </citation>
    <scope>NUCLEOTIDE SEQUENCE</scope>
    <source>
        <strain evidence="2">MPI-CAGE-CH-0235</strain>
    </source>
</reference>
<name>A0A8K0WTG6_9HYPO</name>
<feature type="transmembrane region" description="Helical" evidence="1">
    <location>
        <begin position="405"/>
        <end position="424"/>
    </location>
</feature>
<feature type="transmembrane region" description="Helical" evidence="1">
    <location>
        <begin position="333"/>
        <end position="350"/>
    </location>
</feature>
<keyword evidence="1" id="KW-0472">Membrane</keyword>
<proteinExistence type="predicted"/>
<evidence type="ECO:0000313" key="2">
    <source>
        <dbReference type="EMBL" id="KAH7321156.1"/>
    </source>
</evidence>
<evidence type="ECO:0000313" key="3">
    <source>
        <dbReference type="Proteomes" id="UP000813444"/>
    </source>
</evidence>
<comment type="caution">
    <text evidence="2">The sequence shown here is derived from an EMBL/GenBank/DDBJ whole genome shotgun (WGS) entry which is preliminary data.</text>
</comment>
<protein>
    <recommendedName>
        <fullName evidence="4">Integral membrane protein</fullName>
    </recommendedName>
</protein>
<evidence type="ECO:0008006" key="4">
    <source>
        <dbReference type="Google" id="ProtNLM"/>
    </source>
</evidence>
<keyword evidence="3" id="KW-1185">Reference proteome</keyword>
<dbReference type="EMBL" id="JAGPNK010000005">
    <property type="protein sequence ID" value="KAH7321156.1"/>
    <property type="molecule type" value="Genomic_DNA"/>
</dbReference>
<dbReference type="Proteomes" id="UP000813444">
    <property type="component" value="Unassembled WGS sequence"/>
</dbReference>
<keyword evidence="1" id="KW-1133">Transmembrane helix</keyword>
<keyword evidence="1" id="KW-0812">Transmembrane</keyword>
<dbReference type="PANTHER" id="PTHR12459">
    <property type="entry name" value="TRANSMEMBRANE PROTEIN 135-RELATED"/>
    <property type="match status" value="1"/>
</dbReference>
<dbReference type="AlphaFoldDB" id="A0A8K0WTG6"/>
<dbReference type="OrthoDB" id="4021778at2759"/>
<evidence type="ECO:0000256" key="1">
    <source>
        <dbReference type="SAM" id="Phobius"/>
    </source>
</evidence>
<dbReference type="PANTHER" id="PTHR12459:SF15">
    <property type="entry name" value="TRANSMEMBRANE PROTEIN 135"/>
    <property type="match status" value="1"/>
</dbReference>
<feature type="transmembrane region" description="Helical" evidence="1">
    <location>
        <begin position="221"/>
        <end position="239"/>
    </location>
</feature>
<gene>
    <name evidence="2" type="ORF">B0I35DRAFT_428693</name>
</gene>
<dbReference type="InterPro" id="IPR026749">
    <property type="entry name" value="Tmem135"/>
</dbReference>